<dbReference type="Pfam" id="PF08281">
    <property type="entry name" value="Sigma70_r4_2"/>
    <property type="match status" value="1"/>
</dbReference>
<evidence type="ECO:0000313" key="8">
    <source>
        <dbReference type="EMBL" id="AQQ70320.1"/>
    </source>
</evidence>
<organism evidence="8 9">
    <name type="scientific">Limihaloglobus sulfuriphilus</name>
    <dbReference type="NCBI Taxonomy" id="1851148"/>
    <lineage>
        <taxon>Bacteria</taxon>
        <taxon>Pseudomonadati</taxon>
        <taxon>Planctomycetota</taxon>
        <taxon>Phycisphaerae</taxon>
        <taxon>Sedimentisphaerales</taxon>
        <taxon>Sedimentisphaeraceae</taxon>
        <taxon>Limihaloglobus</taxon>
    </lineage>
</organism>
<dbReference type="CDD" id="cd06171">
    <property type="entry name" value="Sigma70_r4"/>
    <property type="match status" value="1"/>
</dbReference>
<dbReference type="STRING" id="1851148.SMSP2_00664"/>
<dbReference type="RefSeq" id="WP_146682594.1">
    <property type="nucleotide sequence ID" value="NZ_CP019646.1"/>
</dbReference>
<dbReference type="InterPro" id="IPR013325">
    <property type="entry name" value="RNA_pol_sigma_r2"/>
</dbReference>
<gene>
    <name evidence="8" type="primary">rpoE</name>
    <name evidence="8" type="ORF">SMSP2_00664</name>
</gene>
<dbReference type="AlphaFoldDB" id="A0A1Q2MCC3"/>
<dbReference type="EMBL" id="CP019646">
    <property type="protein sequence ID" value="AQQ70320.1"/>
    <property type="molecule type" value="Genomic_DNA"/>
</dbReference>
<keyword evidence="9" id="KW-1185">Reference proteome</keyword>
<dbReference type="OrthoDB" id="9796555at2"/>
<reference evidence="9" key="1">
    <citation type="submission" date="2017-02" db="EMBL/GenBank/DDBJ databases">
        <title>Comparative genomics and description of representatives of a novel lineage of planctomycetes thriving in anoxic sediments.</title>
        <authorList>
            <person name="Spring S."/>
            <person name="Bunk B."/>
            <person name="Sproer C."/>
        </authorList>
    </citation>
    <scope>NUCLEOTIDE SEQUENCE [LARGE SCALE GENOMIC DNA]</scope>
    <source>
        <strain evidence="9">SM-Chi-D1</strain>
    </source>
</reference>
<proteinExistence type="inferred from homology"/>
<dbReference type="GO" id="GO:0016987">
    <property type="term" value="F:sigma factor activity"/>
    <property type="evidence" value="ECO:0007669"/>
    <property type="project" value="UniProtKB-KW"/>
</dbReference>
<evidence type="ECO:0000259" key="7">
    <source>
        <dbReference type="Pfam" id="PF08281"/>
    </source>
</evidence>
<protein>
    <submittedName>
        <fullName evidence="8">Sigma-24</fullName>
    </submittedName>
</protein>
<keyword evidence="3" id="KW-0731">Sigma factor</keyword>
<dbReference type="GO" id="GO:0003677">
    <property type="term" value="F:DNA binding"/>
    <property type="evidence" value="ECO:0007669"/>
    <property type="project" value="UniProtKB-KW"/>
</dbReference>
<dbReference type="SUPFAM" id="SSF88946">
    <property type="entry name" value="Sigma2 domain of RNA polymerase sigma factors"/>
    <property type="match status" value="1"/>
</dbReference>
<dbReference type="InterPro" id="IPR014284">
    <property type="entry name" value="RNA_pol_sigma-70_dom"/>
</dbReference>
<keyword evidence="4" id="KW-0238">DNA-binding</keyword>
<comment type="similarity">
    <text evidence="1">Belongs to the sigma-70 factor family. ECF subfamily.</text>
</comment>
<accession>A0A1Q2MCC3</accession>
<dbReference type="InterPro" id="IPR039425">
    <property type="entry name" value="RNA_pol_sigma-70-like"/>
</dbReference>
<dbReference type="Gene3D" id="1.10.10.10">
    <property type="entry name" value="Winged helix-like DNA-binding domain superfamily/Winged helix DNA-binding domain"/>
    <property type="match status" value="1"/>
</dbReference>
<feature type="domain" description="RNA polymerase sigma-70 region 2" evidence="6">
    <location>
        <begin position="73"/>
        <end position="138"/>
    </location>
</feature>
<evidence type="ECO:0000313" key="9">
    <source>
        <dbReference type="Proteomes" id="UP000188181"/>
    </source>
</evidence>
<evidence type="ECO:0000259" key="6">
    <source>
        <dbReference type="Pfam" id="PF04542"/>
    </source>
</evidence>
<dbReference type="InterPro" id="IPR036388">
    <property type="entry name" value="WH-like_DNA-bd_sf"/>
</dbReference>
<dbReference type="Gene3D" id="1.10.1740.10">
    <property type="match status" value="1"/>
</dbReference>
<dbReference type="SUPFAM" id="SSF88659">
    <property type="entry name" value="Sigma3 and sigma4 domains of RNA polymerase sigma factors"/>
    <property type="match status" value="1"/>
</dbReference>
<sequence>MIKTGTSQLVSFSVPGGADGGFAKFPAEMLSDFCDSIMVNIREKEDPDFQIVRDKADVDAVLAGEGGRYEKIIKRYQNYISKILWRFSRDRQVHEELVHDTFVEAYMSLGGYKAQSPLSNWLATIATRQGYKHWREQSSQMAKPLPVEEWDLLADTSAAESLEPETVSEVLFRLLEQLPPRDRLVLTLRYIEGCSVEEAALRSGWSRAMVKVQTWRAKNKLLQLYNESIGGKDYEDRK</sequence>
<dbReference type="PANTHER" id="PTHR43133:SF8">
    <property type="entry name" value="RNA POLYMERASE SIGMA FACTOR HI_1459-RELATED"/>
    <property type="match status" value="1"/>
</dbReference>
<keyword evidence="5" id="KW-0804">Transcription</keyword>
<dbReference type="InterPro" id="IPR007627">
    <property type="entry name" value="RNA_pol_sigma70_r2"/>
</dbReference>
<name>A0A1Q2MCC3_9BACT</name>
<evidence type="ECO:0000256" key="3">
    <source>
        <dbReference type="ARBA" id="ARBA00023082"/>
    </source>
</evidence>
<dbReference type="InterPro" id="IPR013249">
    <property type="entry name" value="RNA_pol_sigma70_r4_t2"/>
</dbReference>
<evidence type="ECO:0000256" key="5">
    <source>
        <dbReference type="ARBA" id="ARBA00023163"/>
    </source>
</evidence>
<evidence type="ECO:0000256" key="1">
    <source>
        <dbReference type="ARBA" id="ARBA00010641"/>
    </source>
</evidence>
<dbReference type="Pfam" id="PF04542">
    <property type="entry name" value="Sigma70_r2"/>
    <property type="match status" value="1"/>
</dbReference>
<dbReference type="KEGG" id="pbas:SMSP2_00664"/>
<dbReference type="GO" id="GO:0006352">
    <property type="term" value="P:DNA-templated transcription initiation"/>
    <property type="evidence" value="ECO:0007669"/>
    <property type="project" value="InterPro"/>
</dbReference>
<dbReference type="PANTHER" id="PTHR43133">
    <property type="entry name" value="RNA POLYMERASE ECF-TYPE SIGMA FACTO"/>
    <property type="match status" value="1"/>
</dbReference>
<evidence type="ECO:0000256" key="2">
    <source>
        <dbReference type="ARBA" id="ARBA00023015"/>
    </source>
</evidence>
<dbReference type="InterPro" id="IPR013324">
    <property type="entry name" value="RNA_pol_sigma_r3/r4-like"/>
</dbReference>
<feature type="domain" description="RNA polymerase sigma factor 70 region 4 type 2" evidence="7">
    <location>
        <begin position="171"/>
        <end position="221"/>
    </location>
</feature>
<dbReference type="Proteomes" id="UP000188181">
    <property type="component" value="Chromosome"/>
</dbReference>
<dbReference type="NCBIfam" id="TIGR02937">
    <property type="entry name" value="sigma70-ECF"/>
    <property type="match status" value="1"/>
</dbReference>
<keyword evidence="2" id="KW-0805">Transcription regulation</keyword>
<evidence type="ECO:0000256" key="4">
    <source>
        <dbReference type="ARBA" id="ARBA00023125"/>
    </source>
</evidence>